<dbReference type="GO" id="GO:0052689">
    <property type="term" value="F:carboxylic ester hydrolase activity"/>
    <property type="evidence" value="ECO:0007669"/>
    <property type="project" value="UniProtKB-KW"/>
</dbReference>
<evidence type="ECO:0000256" key="2">
    <source>
        <dbReference type="ARBA" id="ARBA00022487"/>
    </source>
</evidence>
<name>A0A7C1FYC6_THERO</name>
<dbReference type="SUPFAM" id="SSF53474">
    <property type="entry name" value="alpha/beta-Hydrolases"/>
    <property type="match status" value="1"/>
</dbReference>
<keyword evidence="5 8" id="KW-0378">Hydrolase</keyword>
<evidence type="ECO:0000256" key="7">
    <source>
        <dbReference type="ARBA" id="ARBA00023157"/>
    </source>
</evidence>
<dbReference type="Pfam" id="PF07519">
    <property type="entry name" value="Tannase"/>
    <property type="match status" value="1"/>
</dbReference>
<evidence type="ECO:0000256" key="6">
    <source>
        <dbReference type="ARBA" id="ARBA00022837"/>
    </source>
</evidence>
<proteinExistence type="inferred from homology"/>
<dbReference type="Gene3D" id="3.40.50.1820">
    <property type="entry name" value="alpha/beta hydrolase"/>
    <property type="match status" value="1"/>
</dbReference>
<accession>A0A7C1FYC6</accession>
<evidence type="ECO:0000313" key="8">
    <source>
        <dbReference type="EMBL" id="HEF66348.1"/>
    </source>
</evidence>
<dbReference type="PANTHER" id="PTHR33938:SF15">
    <property type="entry name" value="FERULOYL ESTERASE B-RELATED"/>
    <property type="match status" value="1"/>
</dbReference>
<dbReference type="EMBL" id="DSJL01000011">
    <property type="protein sequence ID" value="HEF66348.1"/>
    <property type="molecule type" value="Genomic_DNA"/>
</dbReference>
<protein>
    <submittedName>
        <fullName evidence="8">Tannase/feruloyl esterase family alpha/beta hydrolase</fullName>
    </submittedName>
</protein>
<evidence type="ECO:0000256" key="3">
    <source>
        <dbReference type="ARBA" id="ARBA00022723"/>
    </source>
</evidence>
<sequence>MTLSASARKPSITCEVFPDGAQADQGGFARPADQIGRGRIGMDELRLERRCAMLTGQRVVAEAIALPTRGAHLVMAEVVPASERLPAYCRIEGEIEPVDPTAPPIRFRVNLPVAWNGRALHVGGGGYNGFVPSGTEPVPGAPPDALVPLARGYATFGSDSGHQGMNAAFALNDEALENFGYAALKKTRDVAVTIMRWFYGAEPERTYFAGLSQGGREALTVAQRFPEDYDGVLSIVPVLNFTLLQLAGNRMGRALLNGGWMDARKIRLLAQAQREACGGREAVLDGLLLDYAACDFDVAELCCASSPEDPGLTEAQIAAVRLLRSRLQLSYPLANGVTSYPGWPSGNEDLPGGWDLWVMGSAPPPAVQPPGVDPGGPIIVNFGAQFVRYAIVRDPAFQTYHFDPEDPRWRERIIQVSAIVDSTDPDLSRFAARGGKLILVEYMADYAQSPYAGIEYFQRVQESLGEEMVESFARLYVVPGANHRGGNAPSQADWLTVLERWVERGQPPDAGIILQQTEPVPRTLPACRYPDWPVYVGGDPNDARSYVCRPARGFARRILRR</sequence>
<dbReference type="InterPro" id="IPR011118">
    <property type="entry name" value="Tannase/feruloyl_esterase"/>
</dbReference>
<evidence type="ECO:0000256" key="5">
    <source>
        <dbReference type="ARBA" id="ARBA00022801"/>
    </source>
</evidence>
<organism evidence="8">
    <name type="scientific">Thermomicrobium roseum</name>
    <dbReference type="NCBI Taxonomy" id="500"/>
    <lineage>
        <taxon>Bacteria</taxon>
        <taxon>Pseudomonadati</taxon>
        <taxon>Thermomicrobiota</taxon>
        <taxon>Thermomicrobia</taxon>
        <taxon>Thermomicrobiales</taxon>
        <taxon>Thermomicrobiaceae</taxon>
        <taxon>Thermomicrobium</taxon>
    </lineage>
</organism>
<reference evidence="8" key="1">
    <citation type="journal article" date="2020" name="mSystems">
        <title>Genome- and Community-Level Interaction Insights into Carbon Utilization and Element Cycling Functions of Hydrothermarchaeota in Hydrothermal Sediment.</title>
        <authorList>
            <person name="Zhou Z."/>
            <person name="Liu Y."/>
            <person name="Xu W."/>
            <person name="Pan J."/>
            <person name="Luo Z.H."/>
            <person name="Li M."/>
        </authorList>
    </citation>
    <scope>NUCLEOTIDE SEQUENCE [LARGE SCALE GENOMIC DNA]</scope>
    <source>
        <strain evidence="8">SpSt-222</strain>
    </source>
</reference>
<comment type="caution">
    <text evidence="8">The sequence shown here is derived from an EMBL/GenBank/DDBJ whole genome shotgun (WGS) entry which is preliminary data.</text>
</comment>
<keyword evidence="4" id="KW-0732">Signal</keyword>
<comment type="similarity">
    <text evidence="1">Belongs to the tannase family.</text>
</comment>
<gene>
    <name evidence="8" type="ORF">ENP47_12245</name>
</gene>
<dbReference type="GO" id="GO:0046872">
    <property type="term" value="F:metal ion binding"/>
    <property type="evidence" value="ECO:0007669"/>
    <property type="project" value="UniProtKB-KW"/>
</dbReference>
<evidence type="ECO:0000256" key="4">
    <source>
        <dbReference type="ARBA" id="ARBA00022729"/>
    </source>
</evidence>
<keyword evidence="2" id="KW-0719">Serine esterase</keyword>
<dbReference type="PANTHER" id="PTHR33938">
    <property type="entry name" value="FERULOYL ESTERASE B-RELATED"/>
    <property type="match status" value="1"/>
</dbReference>
<evidence type="ECO:0000256" key="1">
    <source>
        <dbReference type="ARBA" id="ARBA00006249"/>
    </source>
</evidence>
<keyword evidence="3" id="KW-0479">Metal-binding</keyword>
<dbReference type="InterPro" id="IPR029058">
    <property type="entry name" value="AB_hydrolase_fold"/>
</dbReference>
<dbReference type="AlphaFoldDB" id="A0A7C1FYC6"/>
<keyword evidence="7" id="KW-1015">Disulfide bond</keyword>
<keyword evidence="6" id="KW-0106">Calcium</keyword>